<gene>
    <name evidence="4" type="ORF">A8709_20950</name>
</gene>
<dbReference type="PANTHER" id="PTHR43540">
    <property type="entry name" value="PEROXYUREIDOACRYLATE/UREIDOACRYLATE AMIDOHYDROLASE-RELATED"/>
    <property type="match status" value="1"/>
</dbReference>
<dbReference type="RefSeq" id="WP_065854706.1">
    <property type="nucleotide sequence ID" value="NZ_LYPC01000026.1"/>
</dbReference>
<reference evidence="5" key="1">
    <citation type="submission" date="2016-05" db="EMBL/GenBank/DDBJ databases">
        <title>Paenibacillus oryzae. sp. nov., isolated from the rice root.</title>
        <authorList>
            <person name="Zhang J."/>
            <person name="Zhang X."/>
        </authorList>
    </citation>
    <scope>NUCLEOTIDE SEQUENCE [LARGE SCALE GENOMIC DNA]</scope>
    <source>
        <strain evidence="5">KCTC13222</strain>
    </source>
</reference>
<dbReference type="Gene3D" id="3.40.50.850">
    <property type="entry name" value="Isochorismatase-like"/>
    <property type="match status" value="1"/>
</dbReference>
<dbReference type="SUPFAM" id="SSF52499">
    <property type="entry name" value="Isochorismatase-like hydrolases"/>
    <property type="match status" value="1"/>
</dbReference>
<sequence>MTSIHGNVALLIIDAQKGFMPAVFDAKDTVSRIRTLLAAAREAGIPVIQSQEMHRKERVDFGRELDGSEDIHCLEGTSDVEIVEELQPIEGEFSIIKRRYSCFFATDLDLLLRGLNVQTLIVCGFLTDVCVHYTCADAHQHDYYVKLVQDAVSGSSREAHEASLSAIQYLQAESLVYAGEIVEMLKKPANA</sequence>
<feature type="domain" description="Isochorismatase-like" evidence="3">
    <location>
        <begin position="9"/>
        <end position="170"/>
    </location>
</feature>
<dbReference type="InterPro" id="IPR050272">
    <property type="entry name" value="Isochorismatase-like_hydrls"/>
</dbReference>
<evidence type="ECO:0000256" key="1">
    <source>
        <dbReference type="ARBA" id="ARBA00006336"/>
    </source>
</evidence>
<evidence type="ECO:0000259" key="3">
    <source>
        <dbReference type="Pfam" id="PF00857"/>
    </source>
</evidence>
<name>A0A1C0ZXR3_9BACL</name>
<organism evidence="4 5">
    <name type="scientific">Paenibacillus pectinilyticus</name>
    <dbReference type="NCBI Taxonomy" id="512399"/>
    <lineage>
        <taxon>Bacteria</taxon>
        <taxon>Bacillati</taxon>
        <taxon>Bacillota</taxon>
        <taxon>Bacilli</taxon>
        <taxon>Bacillales</taxon>
        <taxon>Paenibacillaceae</taxon>
        <taxon>Paenibacillus</taxon>
    </lineage>
</organism>
<evidence type="ECO:0000313" key="4">
    <source>
        <dbReference type="EMBL" id="OCT12810.1"/>
    </source>
</evidence>
<dbReference type="STRING" id="512399.A8709_20950"/>
<keyword evidence="2 4" id="KW-0378">Hydrolase</keyword>
<evidence type="ECO:0000256" key="2">
    <source>
        <dbReference type="ARBA" id="ARBA00022801"/>
    </source>
</evidence>
<dbReference type="Proteomes" id="UP000093309">
    <property type="component" value="Unassembled WGS sequence"/>
</dbReference>
<comment type="similarity">
    <text evidence="1">Belongs to the isochorismatase family.</text>
</comment>
<dbReference type="CDD" id="cd00431">
    <property type="entry name" value="cysteine_hydrolases"/>
    <property type="match status" value="1"/>
</dbReference>
<dbReference type="InterPro" id="IPR000868">
    <property type="entry name" value="Isochorismatase-like_dom"/>
</dbReference>
<dbReference type="EMBL" id="LYPC01000026">
    <property type="protein sequence ID" value="OCT12810.1"/>
    <property type="molecule type" value="Genomic_DNA"/>
</dbReference>
<evidence type="ECO:0000313" key="5">
    <source>
        <dbReference type="Proteomes" id="UP000093309"/>
    </source>
</evidence>
<protein>
    <submittedName>
        <fullName evidence="4">Cysteine hydrolase</fullName>
    </submittedName>
</protein>
<dbReference type="InterPro" id="IPR016291">
    <property type="entry name" value="Isochorismatase"/>
</dbReference>
<proteinExistence type="inferred from homology"/>
<dbReference type="InterPro" id="IPR036380">
    <property type="entry name" value="Isochorismatase-like_sf"/>
</dbReference>
<dbReference type="GO" id="GO:0008908">
    <property type="term" value="F:isochorismatase activity"/>
    <property type="evidence" value="ECO:0007669"/>
    <property type="project" value="InterPro"/>
</dbReference>
<accession>A0A1C0ZXR3</accession>
<dbReference type="PRINTS" id="PR01398">
    <property type="entry name" value="ISCHRISMTASE"/>
</dbReference>
<comment type="caution">
    <text evidence="4">The sequence shown here is derived from an EMBL/GenBank/DDBJ whole genome shotgun (WGS) entry which is preliminary data.</text>
</comment>
<dbReference type="OrthoDB" id="4305745at2"/>
<keyword evidence="5" id="KW-1185">Reference proteome</keyword>
<dbReference type="AlphaFoldDB" id="A0A1C0ZXR3"/>
<dbReference type="Pfam" id="PF00857">
    <property type="entry name" value="Isochorismatase"/>
    <property type="match status" value="1"/>
</dbReference>